<dbReference type="SUPFAM" id="SSF74650">
    <property type="entry name" value="Galactose mutarotase-like"/>
    <property type="match status" value="1"/>
</dbReference>
<evidence type="ECO:0000259" key="3">
    <source>
        <dbReference type="Pfam" id="PF03065"/>
    </source>
</evidence>
<dbReference type="GO" id="GO:0030979">
    <property type="term" value="P:alpha-glucan biosynthetic process"/>
    <property type="evidence" value="ECO:0007669"/>
    <property type="project" value="InterPro"/>
</dbReference>
<organism evidence="5 6">
    <name type="scientific">Treponema bryantii</name>
    <dbReference type="NCBI Taxonomy" id="163"/>
    <lineage>
        <taxon>Bacteria</taxon>
        <taxon>Pseudomonadati</taxon>
        <taxon>Spirochaetota</taxon>
        <taxon>Spirochaetia</taxon>
        <taxon>Spirochaetales</taxon>
        <taxon>Treponemataceae</taxon>
        <taxon>Treponema</taxon>
    </lineage>
</organism>
<dbReference type="EMBL" id="FOFU01000001">
    <property type="protein sequence ID" value="SEP86389.1"/>
    <property type="molecule type" value="Genomic_DNA"/>
</dbReference>
<dbReference type="Pfam" id="PF09095">
    <property type="entry name" value="AmyA-gluTrfs_C"/>
    <property type="match status" value="1"/>
</dbReference>
<dbReference type="GO" id="GO:0030246">
    <property type="term" value="F:carbohydrate binding"/>
    <property type="evidence" value="ECO:0007669"/>
    <property type="project" value="InterPro"/>
</dbReference>
<dbReference type="OrthoDB" id="8476at2"/>
<dbReference type="Gene3D" id="2.70.98.10">
    <property type="match status" value="1"/>
</dbReference>
<dbReference type="GO" id="GO:0005576">
    <property type="term" value="C:extracellular region"/>
    <property type="evidence" value="ECO:0007669"/>
    <property type="project" value="TreeGrafter"/>
</dbReference>
<dbReference type="InterPro" id="IPR014718">
    <property type="entry name" value="GH-type_carb-bd"/>
</dbReference>
<protein>
    <recommendedName>
        <fullName evidence="7">Alpha-amylase</fullName>
    </recommendedName>
</protein>
<dbReference type="AlphaFoldDB" id="A0A1H9BBY9"/>
<comment type="similarity">
    <text evidence="1">Belongs to the glycosyl hydrolase 57 family.</text>
</comment>
<feature type="domain" description="Alpha-amylase/4-alpha-glucanotransferase C-terminal" evidence="4">
    <location>
        <begin position="442"/>
        <end position="616"/>
    </location>
</feature>
<dbReference type="InterPro" id="IPR004300">
    <property type="entry name" value="Glyco_hydro_57_N"/>
</dbReference>
<dbReference type="Pfam" id="PF03065">
    <property type="entry name" value="Glyco_hydro_57"/>
    <property type="match status" value="1"/>
</dbReference>
<dbReference type="RefSeq" id="WP_074640823.1">
    <property type="nucleotide sequence ID" value="NZ_FOFU01000001.1"/>
</dbReference>
<accession>A0A1H9BBY9</accession>
<evidence type="ECO:0000256" key="1">
    <source>
        <dbReference type="ARBA" id="ARBA00006821"/>
    </source>
</evidence>
<dbReference type="Proteomes" id="UP000182360">
    <property type="component" value="Unassembled WGS sequence"/>
</dbReference>
<sequence length="666" mass="76759">MGSIYVSFIVKSVPVCTDNTELLEKSFQSIYKPIIKYLYSHPTFSLSFTFSGCQIQYFKKRKNELITILRELVDRKQVEILGGGYNDPLLPLLNSVDRNGQIDLLTSEIRQTFGKRPRGMTLFQDCWDSSLVNNIHTCGLEYVILSSSLVPESKRSFLPIFMSDLGKNVDIFLYYNDLVPDEEMLAEEFIYNVEKSVLKIEKKDTHLQLDADRIVAITLTPKQAAKLNESKWFERLGKYIDENKDGRVKLTTLNNYRTNGMKMKIPSYIPVGISDEVAQIIQNASNDSKNKFPSTIYDFMYSYSASRKLYNRMMYTSLLVNQYKADKMRKKTAREKLWQAQNGMSILSTASEPIKNSLYRQQAYKYLTDAEKMLRGDGNFNESVTCFDYDNDGIEEYVCRMEQYFAYISLAGGSVPELDVIKDSCNYADNLQRTFEFDGCDDEYDRGFFIDHLFTPAQLDLYIRGEPAGDGVFSRIQYSQLKYSGQHHEVQLCARAVWKPTGQTVYLRKKYVINSTGMYVQYIIKNESDKPLVAKFAVESNLCDIAYLTEKKCGFSIETVDNGEVVVLDSEKSSLELNKKDKLNNVQLVRLSDKPNGISFVFEPNEKCHYCFTPIKYNRPGFDREKIEPVNLTYASSLYWDINIEPGRETEKSINFTIIPVKKIKK</sequence>
<dbReference type="STRING" id="163.SAMN04487775_102286"/>
<gene>
    <name evidence="5" type="ORF">SAMN04487977_101649</name>
</gene>
<dbReference type="GO" id="GO:0003844">
    <property type="term" value="F:1,4-alpha-glucan branching enzyme activity"/>
    <property type="evidence" value="ECO:0007669"/>
    <property type="project" value="InterPro"/>
</dbReference>
<evidence type="ECO:0000256" key="2">
    <source>
        <dbReference type="ARBA" id="ARBA00023277"/>
    </source>
</evidence>
<dbReference type="SUPFAM" id="SSF88713">
    <property type="entry name" value="Glycoside hydrolase/deacetylase"/>
    <property type="match status" value="1"/>
</dbReference>
<dbReference type="PANTHER" id="PTHR41695">
    <property type="entry name" value="1,4-ALPHA-GLUCAN BRANCHING ENZYME RV3031-RELATED"/>
    <property type="match status" value="1"/>
</dbReference>
<dbReference type="InterPro" id="IPR040042">
    <property type="entry name" value="Branching_enz_MT3115-like"/>
</dbReference>
<reference evidence="5 6" key="1">
    <citation type="submission" date="2016-10" db="EMBL/GenBank/DDBJ databases">
        <authorList>
            <person name="de Groot N.N."/>
        </authorList>
    </citation>
    <scope>NUCLEOTIDE SEQUENCE [LARGE SCALE GENOMIC DNA]</scope>
    <source>
        <strain evidence="5 6">B25</strain>
    </source>
</reference>
<dbReference type="InterPro" id="IPR011013">
    <property type="entry name" value="Gal_mutarotase_sf_dom"/>
</dbReference>
<feature type="domain" description="Glycoside hydrolase family 57 N-terminal" evidence="3">
    <location>
        <begin position="26"/>
        <end position="176"/>
    </location>
</feature>
<keyword evidence="2" id="KW-0119">Carbohydrate metabolism</keyword>
<dbReference type="InterPro" id="IPR015179">
    <property type="entry name" value="A-amylase/a-glucTrfase_C"/>
</dbReference>
<dbReference type="InterPro" id="IPR011330">
    <property type="entry name" value="Glyco_hydro/deAcase_b/a-brl"/>
</dbReference>
<keyword evidence="6" id="KW-1185">Reference proteome</keyword>
<proteinExistence type="inferred from homology"/>
<evidence type="ECO:0008006" key="7">
    <source>
        <dbReference type="Google" id="ProtNLM"/>
    </source>
</evidence>
<evidence type="ECO:0000313" key="5">
    <source>
        <dbReference type="EMBL" id="SEP86389.1"/>
    </source>
</evidence>
<name>A0A1H9BBY9_9SPIR</name>
<dbReference type="Gene3D" id="3.20.110.20">
    <property type="match status" value="1"/>
</dbReference>
<dbReference type="PANTHER" id="PTHR41695:SF1">
    <property type="entry name" value="1,4-ALPHA-GLUCAN BRANCHING ENZYME TK1436"/>
    <property type="match status" value="1"/>
</dbReference>
<evidence type="ECO:0000313" key="6">
    <source>
        <dbReference type="Proteomes" id="UP000182360"/>
    </source>
</evidence>
<evidence type="ECO:0000259" key="4">
    <source>
        <dbReference type="Pfam" id="PF09095"/>
    </source>
</evidence>